<dbReference type="PANTHER" id="PTHR22726">
    <property type="entry name" value="METALLOENDOPEPTIDASE OMA1"/>
    <property type="match status" value="1"/>
</dbReference>
<dbReference type="CDD" id="cd07332">
    <property type="entry name" value="M48C_Oma1_like"/>
    <property type="match status" value="1"/>
</dbReference>
<evidence type="ECO:0000259" key="8">
    <source>
        <dbReference type="Pfam" id="PF01435"/>
    </source>
</evidence>
<feature type="transmembrane region" description="Helical" evidence="7">
    <location>
        <begin position="105"/>
        <end position="123"/>
    </location>
</feature>
<keyword evidence="4 6" id="KW-0862">Zinc</keyword>
<organism evidence="10 11">
    <name type="scientific">Rhizobium mongolense</name>
    <dbReference type="NCBI Taxonomy" id="57676"/>
    <lineage>
        <taxon>Bacteria</taxon>
        <taxon>Pseudomonadati</taxon>
        <taxon>Pseudomonadota</taxon>
        <taxon>Alphaproteobacteria</taxon>
        <taxon>Hyphomicrobiales</taxon>
        <taxon>Rhizobiaceae</taxon>
        <taxon>Rhizobium/Agrobacterium group</taxon>
        <taxon>Rhizobium</taxon>
    </lineage>
</organism>
<dbReference type="GO" id="GO:0004222">
    <property type="term" value="F:metalloendopeptidase activity"/>
    <property type="evidence" value="ECO:0007669"/>
    <property type="project" value="InterPro"/>
</dbReference>
<dbReference type="GO" id="GO:0051603">
    <property type="term" value="P:proteolysis involved in protein catabolic process"/>
    <property type="evidence" value="ECO:0007669"/>
    <property type="project" value="TreeGrafter"/>
</dbReference>
<evidence type="ECO:0000313" key="11">
    <source>
        <dbReference type="Proteomes" id="UP000533641"/>
    </source>
</evidence>
<keyword evidence="7" id="KW-0472">Membrane</keyword>
<name>A0A7W6WEC3_9HYPH</name>
<evidence type="ECO:0000256" key="6">
    <source>
        <dbReference type="RuleBase" id="RU003983"/>
    </source>
</evidence>
<feature type="domain" description="Peptidase M48" evidence="8">
    <location>
        <begin position="169"/>
        <end position="343"/>
    </location>
</feature>
<reference evidence="10 11" key="1">
    <citation type="submission" date="2020-08" db="EMBL/GenBank/DDBJ databases">
        <title>Genomic Encyclopedia of Type Strains, Phase IV (KMG-V): Genome sequencing to study the core and pangenomes of soil and plant-associated prokaryotes.</title>
        <authorList>
            <person name="Whitman W."/>
        </authorList>
    </citation>
    <scope>NUCLEOTIDE SEQUENCE [LARGE SCALE GENOMIC DNA]</scope>
    <source>
        <strain evidence="10 11">SEMIA 402</strain>
    </source>
</reference>
<evidence type="ECO:0000256" key="2">
    <source>
        <dbReference type="ARBA" id="ARBA00022723"/>
    </source>
</evidence>
<keyword evidence="5 6" id="KW-0482">Metalloprotease</keyword>
<keyword evidence="7" id="KW-0812">Transmembrane</keyword>
<evidence type="ECO:0000256" key="7">
    <source>
        <dbReference type="SAM" id="Phobius"/>
    </source>
</evidence>
<evidence type="ECO:0000313" key="10">
    <source>
        <dbReference type="EMBL" id="MBB4274715.1"/>
    </source>
</evidence>
<evidence type="ECO:0000256" key="5">
    <source>
        <dbReference type="ARBA" id="ARBA00023049"/>
    </source>
</evidence>
<sequence length="349" mass="37294">MASEEEVIADGDWYPPNSNGSIAAQLVSRSGEVIAQANEGAVHSVAPLAALSFSSRVGSIPRRVTFPDCSVFETRDNDAVDAFLQARGRKAVSRAYHLEKFHPRILLFALCVVLLAFGIYRYALPAMVEVAVLVTPPVVPQLISSGAINALDNTAFSPSRLSADRQQGILERFERVAVNAEGGVRGYKLNFRSGGLIGPNAFALPDGNIVLTDELVELAGGDTEMIAAVLAHEIGHVEHKHSLRQIYRAAGIAGLVMLIAGDVGSGVEDVLTQGGGLLALSYSRSAESEADRRSVDLMRRSGMDPAAIVRFFDMIETKLGDHSETSMLSTHPGTPDRKEAILKYAGNAN</sequence>
<evidence type="ECO:0000259" key="9">
    <source>
        <dbReference type="Pfam" id="PF23368"/>
    </source>
</evidence>
<dbReference type="PANTHER" id="PTHR22726:SF24">
    <property type="entry name" value="M48 FAMILY METALLOPEPTIDASE"/>
    <property type="match status" value="1"/>
</dbReference>
<dbReference type="Pfam" id="PF23368">
    <property type="entry name" value="DUF7092"/>
    <property type="match status" value="1"/>
</dbReference>
<dbReference type="InterPro" id="IPR051156">
    <property type="entry name" value="Mito/Outer_Membr_Metalloprot"/>
</dbReference>
<dbReference type="EMBL" id="JACIGM010000004">
    <property type="protein sequence ID" value="MBB4274715.1"/>
    <property type="molecule type" value="Genomic_DNA"/>
</dbReference>
<protein>
    <submittedName>
        <fullName evidence="10">Zn-dependent protease with chaperone function</fullName>
    </submittedName>
</protein>
<keyword evidence="7" id="KW-1133">Transmembrane helix</keyword>
<dbReference type="Proteomes" id="UP000533641">
    <property type="component" value="Unassembled WGS sequence"/>
</dbReference>
<evidence type="ECO:0000256" key="1">
    <source>
        <dbReference type="ARBA" id="ARBA00022670"/>
    </source>
</evidence>
<gene>
    <name evidence="10" type="ORF">GGE12_002491</name>
</gene>
<dbReference type="GO" id="GO:0046872">
    <property type="term" value="F:metal ion binding"/>
    <property type="evidence" value="ECO:0007669"/>
    <property type="project" value="UniProtKB-KW"/>
</dbReference>
<dbReference type="InterPro" id="IPR055518">
    <property type="entry name" value="DUF7092"/>
</dbReference>
<dbReference type="AlphaFoldDB" id="A0A7W6WEC3"/>
<evidence type="ECO:0000256" key="3">
    <source>
        <dbReference type="ARBA" id="ARBA00022801"/>
    </source>
</evidence>
<dbReference type="GO" id="GO:0016020">
    <property type="term" value="C:membrane"/>
    <property type="evidence" value="ECO:0007669"/>
    <property type="project" value="TreeGrafter"/>
</dbReference>
<dbReference type="InterPro" id="IPR001915">
    <property type="entry name" value="Peptidase_M48"/>
</dbReference>
<accession>A0A7W6WEC3</accession>
<keyword evidence="1 6" id="KW-0645">Protease</keyword>
<evidence type="ECO:0000256" key="4">
    <source>
        <dbReference type="ARBA" id="ARBA00022833"/>
    </source>
</evidence>
<proteinExistence type="inferred from homology"/>
<comment type="similarity">
    <text evidence="6">Belongs to the peptidase M48 family.</text>
</comment>
<keyword evidence="3 6" id="KW-0378">Hydrolase</keyword>
<comment type="caution">
    <text evidence="10">The sequence shown here is derived from an EMBL/GenBank/DDBJ whole genome shotgun (WGS) entry which is preliminary data.</text>
</comment>
<dbReference type="RefSeq" id="WP_183925376.1">
    <property type="nucleotide sequence ID" value="NZ_JACIGM010000004.1"/>
</dbReference>
<keyword evidence="2" id="KW-0479">Metal-binding</keyword>
<dbReference type="Pfam" id="PF01435">
    <property type="entry name" value="Peptidase_M48"/>
    <property type="match status" value="1"/>
</dbReference>
<comment type="cofactor">
    <cofactor evidence="6">
        <name>Zn(2+)</name>
        <dbReference type="ChEBI" id="CHEBI:29105"/>
    </cofactor>
    <text evidence="6">Binds 1 zinc ion per subunit.</text>
</comment>
<dbReference type="Gene3D" id="3.30.2010.10">
    <property type="entry name" value="Metalloproteases ('zincins'), catalytic domain"/>
    <property type="match status" value="1"/>
</dbReference>
<feature type="domain" description="DUF7092" evidence="9">
    <location>
        <begin position="10"/>
        <end position="87"/>
    </location>
</feature>